<dbReference type="STRING" id="332999.SAMN04488511_12520"/>
<evidence type="ECO:0000313" key="2">
    <source>
        <dbReference type="Proteomes" id="UP000198836"/>
    </source>
</evidence>
<protein>
    <recommendedName>
        <fullName evidence="3">cAMP-binding domain of CRP or a regulatory subunit of cAMP-dependent protein kinases</fullName>
    </recommendedName>
</protein>
<dbReference type="InterPro" id="IPR014710">
    <property type="entry name" value="RmlC-like_jellyroll"/>
</dbReference>
<reference evidence="2" key="1">
    <citation type="submission" date="2016-10" db="EMBL/GenBank/DDBJ databases">
        <authorList>
            <person name="Varghese N."/>
            <person name="Submissions S."/>
        </authorList>
    </citation>
    <scope>NUCLEOTIDE SEQUENCE [LARGE SCALE GENOMIC DNA]</scope>
    <source>
        <strain evidence="2">DSM 18130</strain>
    </source>
</reference>
<name>A0A1I0U7V3_9SPHI</name>
<dbReference type="AlphaFoldDB" id="A0A1I0U7V3"/>
<accession>A0A1I0U7V3</accession>
<sequence length="196" mass="22322">MEKEQYLSKLSSYQKLSVGLRAYIGYAMYQTDFMKLEKIALNNTSLGHFCYLAKGGGRIFTDDTENEQEITLMFFQANDILPDFKSISRYAKRQFFIQFSEDTTLLAIPVKHGNNMHRLFRESATLSAEINAELLAKVIVMIIGLKTQNADQRLNKLLASFPIIFSQTAVKDVASYLGVHSSTLSAMRNRNYKHTP</sequence>
<dbReference type="RefSeq" id="WP_134203310.1">
    <property type="nucleotide sequence ID" value="NZ_FOJM01000025.1"/>
</dbReference>
<dbReference type="Proteomes" id="UP000198836">
    <property type="component" value="Unassembled WGS sequence"/>
</dbReference>
<dbReference type="OrthoDB" id="770522at2"/>
<gene>
    <name evidence="1" type="ORF">SAMN04488511_12520</name>
</gene>
<dbReference type="InterPro" id="IPR018490">
    <property type="entry name" value="cNMP-bd_dom_sf"/>
</dbReference>
<evidence type="ECO:0008006" key="3">
    <source>
        <dbReference type="Google" id="ProtNLM"/>
    </source>
</evidence>
<evidence type="ECO:0000313" key="1">
    <source>
        <dbReference type="EMBL" id="SFA60115.1"/>
    </source>
</evidence>
<proteinExistence type="predicted"/>
<dbReference type="EMBL" id="FOJM01000025">
    <property type="protein sequence ID" value="SFA60115.1"/>
    <property type="molecule type" value="Genomic_DNA"/>
</dbReference>
<keyword evidence="2" id="KW-1185">Reference proteome</keyword>
<organism evidence="1 2">
    <name type="scientific">Pedobacter suwonensis</name>
    <dbReference type="NCBI Taxonomy" id="332999"/>
    <lineage>
        <taxon>Bacteria</taxon>
        <taxon>Pseudomonadati</taxon>
        <taxon>Bacteroidota</taxon>
        <taxon>Sphingobacteriia</taxon>
        <taxon>Sphingobacteriales</taxon>
        <taxon>Sphingobacteriaceae</taxon>
        <taxon>Pedobacter</taxon>
    </lineage>
</organism>
<dbReference type="SUPFAM" id="SSF51206">
    <property type="entry name" value="cAMP-binding domain-like"/>
    <property type="match status" value="1"/>
</dbReference>
<dbReference type="Gene3D" id="2.60.120.10">
    <property type="entry name" value="Jelly Rolls"/>
    <property type="match status" value="1"/>
</dbReference>